<evidence type="ECO:0000256" key="2">
    <source>
        <dbReference type="ARBA" id="ARBA00011881"/>
    </source>
</evidence>
<evidence type="ECO:0000256" key="3">
    <source>
        <dbReference type="ARBA" id="ARBA00012918"/>
    </source>
</evidence>
<dbReference type="AlphaFoldDB" id="K6XC18"/>
<dbReference type="OrthoDB" id="9788822at2"/>
<keyword evidence="7" id="KW-0007">Acetylation</keyword>
<feature type="binding site" evidence="7">
    <location>
        <position position="190"/>
    </location>
    <ligand>
        <name>substrate</name>
    </ligand>
</feature>
<comment type="caution">
    <text evidence="7">Lacks conserved residue(s) required for the propagation of feature annotation.</text>
</comment>
<dbReference type="RefSeq" id="WP_006592861.1">
    <property type="nucleotide sequence ID" value="NZ_BAHD01000035.1"/>
</dbReference>
<feature type="region of interest" description="Disordered" evidence="8">
    <location>
        <begin position="403"/>
        <end position="425"/>
    </location>
</feature>
<dbReference type="GO" id="GO:0006537">
    <property type="term" value="P:glutamate biosynthetic process"/>
    <property type="evidence" value="ECO:0007669"/>
    <property type="project" value="TreeGrafter"/>
</dbReference>
<comment type="caution">
    <text evidence="10">The sequence shown here is derived from an EMBL/GenBank/DDBJ whole genome shotgun (WGS) entry which is preliminary data.</text>
</comment>
<dbReference type="Gene3D" id="3.30.750.24">
    <property type="entry name" value="STAS domain"/>
    <property type="match status" value="1"/>
</dbReference>
<evidence type="ECO:0000256" key="6">
    <source>
        <dbReference type="ARBA" id="ARBA00070405"/>
    </source>
</evidence>
<feature type="binding site" evidence="7">
    <location>
        <position position="63"/>
    </location>
    <ligand>
        <name>substrate</name>
    </ligand>
</feature>
<evidence type="ECO:0000259" key="9">
    <source>
        <dbReference type="PROSITE" id="PS50801"/>
    </source>
</evidence>
<dbReference type="Pfam" id="PF04960">
    <property type="entry name" value="Glutaminase"/>
    <property type="match status" value="1"/>
</dbReference>
<evidence type="ECO:0000313" key="11">
    <source>
        <dbReference type="Proteomes" id="UP000008366"/>
    </source>
</evidence>
<dbReference type="InterPro" id="IPR036513">
    <property type="entry name" value="STAS_dom_sf"/>
</dbReference>
<dbReference type="PANTHER" id="PTHR12544">
    <property type="entry name" value="GLUTAMINASE"/>
    <property type="match status" value="1"/>
</dbReference>
<evidence type="ECO:0000313" key="10">
    <source>
        <dbReference type="EMBL" id="GAB96329.1"/>
    </source>
</evidence>
<dbReference type="InterPro" id="IPR012338">
    <property type="entry name" value="Beta-lactam/transpept-like"/>
</dbReference>
<dbReference type="InterPro" id="IPR015868">
    <property type="entry name" value="Glutaminase"/>
</dbReference>
<dbReference type="STRING" id="1184609.KILIM_035_00180"/>
<dbReference type="SUPFAM" id="SSF56601">
    <property type="entry name" value="beta-lactamase/transpeptidase-like"/>
    <property type="match status" value="1"/>
</dbReference>
<dbReference type="eggNOG" id="COG2066">
    <property type="taxonomic scope" value="Bacteria"/>
</dbReference>
<comment type="catalytic activity">
    <reaction evidence="5 7">
        <text>L-glutamine + H2O = L-glutamate + NH4(+)</text>
        <dbReference type="Rhea" id="RHEA:15889"/>
        <dbReference type="ChEBI" id="CHEBI:15377"/>
        <dbReference type="ChEBI" id="CHEBI:28938"/>
        <dbReference type="ChEBI" id="CHEBI:29985"/>
        <dbReference type="ChEBI" id="CHEBI:58359"/>
        <dbReference type="EC" id="3.5.1.2"/>
    </reaction>
</comment>
<feature type="binding site" evidence="7">
    <location>
        <position position="159"/>
    </location>
    <ligand>
        <name>substrate</name>
    </ligand>
</feature>
<feature type="binding site" evidence="7">
    <location>
        <position position="113"/>
    </location>
    <ligand>
        <name>substrate</name>
    </ligand>
</feature>
<dbReference type="FunFam" id="3.40.710.10:FF:000005">
    <property type="entry name" value="Glutaminase"/>
    <property type="match status" value="1"/>
</dbReference>
<evidence type="ECO:0000256" key="5">
    <source>
        <dbReference type="ARBA" id="ARBA00049534"/>
    </source>
</evidence>
<dbReference type="SUPFAM" id="SSF52091">
    <property type="entry name" value="SpoIIaa-like"/>
    <property type="match status" value="1"/>
</dbReference>
<evidence type="ECO:0000256" key="8">
    <source>
        <dbReference type="SAM" id="MobiDB-lite"/>
    </source>
</evidence>
<organism evidence="10 11">
    <name type="scientific">Kineosphaera limosa NBRC 100340</name>
    <dbReference type="NCBI Taxonomy" id="1184609"/>
    <lineage>
        <taxon>Bacteria</taxon>
        <taxon>Bacillati</taxon>
        <taxon>Actinomycetota</taxon>
        <taxon>Actinomycetes</taxon>
        <taxon>Micrococcales</taxon>
        <taxon>Dermatophilaceae</taxon>
        <taxon>Kineosphaera</taxon>
    </lineage>
</organism>
<reference evidence="10 11" key="1">
    <citation type="submission" date="2012-08" db="EMBL/GenBank/DDBJ databases">
        <title>Whole genome shotgun sequence of Kineosphaera limosa NBRC 100340.</title>
        <authorList>
            <person name="Yoshida I."/>
            <person name="Isaki S."/>
            <person name="Hosoyama A."/>
            <person name="Tsuchikane K."/>
            <person name="Katsumata H."/>
            <person name="Ando Y."/>
            <person name="Ohji S."/>
            <person name="Hamada M."/>
            <person name="Tamura T."/>
            <person name="Yamazoe A."/>
            <person name="Yamazaki S."/>
            <person name="Fujita N."/>
        </authorList>
    </citation>
    <scope>NUCLEOTIDE SEQUENCE [LARGE SCALE GENOMIC DNA]</scope>
    <source>
        <strain evidence="10 11">NBRC 100340</strain>
    </source>
</reference>
<feature type="binding site" evidence="7">
    <location>
        <position position="242"/>
    </location>
    <ligand>
        <name>substrate</name>
    </ligand>
</feature>
<dbReference type="PROSITE" id="PS50801">
    <property type="entry name" value="STAS"/>
    <property type="match status" value="1"/>
</dbReference>
<dbReference type="Gene3D" id="3.40.710.10">
    <property type="entry name" value="DD-peptidase/beta-lactamase superfamily"/>
    <property type="match status" value="1"/>
</dbReference>
<sequence>MKVPVSDYLQQVLGECLADEGSVCDVIPELARVDPDQLAVAMCVADGTMYTAGDADSRFTIQSISKPFTYALALADRGERALLERVGVEPSGDPFNEISLEAGTGRPDNPMINVGAITTYTLVGDGDLGAQERFERVHAGLSAFAGRDLAVDEAVFASEMSTAHRNLALAHLVRSHDIITCDPHEAVTGYVRQCALLVGVRDLAVMAMTLAGHGRNPVTGVQVVPEPVCRLVLSVMATSGMYDAAGDWMTQVGIPAKSGIAGGILGALPGQVGLGTFSPRLDRFGSSSRGVQIFERLSTDMGMHLMSSPLPGVAAVSESGVLERDGEQWFQTVVQGPIRFVSGEVVLRALSRIEPGPMPVVIDVARVASVDDVGRRMLQEGVRRLKLDGHRVLLIDPREVLADPGADATTDATTGEASTGVGALP</sequence>
<gene>
    <name evidence="7 10" type="primary">glsA</name>
    <name evidence="10" type="ORF">KILIM_035_00180</name>
</gene>
<name>K6XC18_9MICO</name>
<feature type="binding site" evidence="7">
    <location>
        <position position="166"/>
    </location>
    <ligand>
        <name>substrate</name>
    </ligand>
</feature>
<dbReference type="PANTHER" id="PTHR12544:SF29">
    <property type="entry name" value="GLUTAMINASE"/>
    <property type="match status" value="1"/>
</dbReference>
<keyword evidence="11" id="KW-1185">Reference proteome</keyword>
<proteinExistence type="inferred from homology"/>
<dbReference type="InterPro" id="IPR002645">
    <property type="entry name" value="STAS_dom"/>
</dbReference>
<keyword evidence="4 7" id="KW-0378">Hydrolase</keyword>
<evidence type="ECO:0000256" key="7">
    <source>
        <dbReference type="HAMAP-Rule" id="MF_00313"/>
    </source>
</evidence>
<comment type="subunit">
    <text evidence="2 7">Homotetramer.</text>
</comment>
<dbReference type="EMBL" id="BAHD01000035">
    <property type="protein sequence ID" value="GAB96329.1"/>
    <property type="molecule type" value="Genomic_DNA"/>
</dbReference>
<feature type="domain" description="STAS" evidence="9">
    <location>
        <begin position="334"/>
        <end position="399"/>
    </location>
</feature>
<dbReference type="HAMAP" id="MF_00313">
    <property type="entry name" value="Glutaminase"/>
    <property type="match status" value="1"/>
</dbReference>
<evidence type="ECO:0000256" key="4">
    <source>
        <dbReference type="ARBA" id="ARBA00022801"/>
    </source>
</evidence>
<dbReference type="EC" id="3.5.1.2" evidence="3 7"/>
<evidence type="ECO:0000256" key="1">
    <source>
        <dbReference type="ARBA" id="ARBA00011076"/>
    </source>
</evidence>
<dbReference type="GO" id="GO:0006543">
    <property type="term" value="P:L-glutamine catabolic process"/>
    <property type="evidence" value="ECO:0007669"/>
    <property type="project" value="TreeGrafter"/>
</dbReference>
<dbReference type="NCBIfam" id="NF002134">
    <property type="entry name" value="PRK00971.1-4"/>
    <property type="match status" value="1"/>
</dbReference>
<comment type="similarity">
    <text evidence="1 7">Belongs to the glutaminase family.</text>
</comment>
<accession>K6XC18</accession>
<protein>
    <recommendedName>
        <fullName evidence="6 7">Glutaminase</fullName>
        <ecNumber evidence="3 7">3.5.1.2</ecNumber>
    </recommendedName>
</protein>
<dbReference type="Proteomes" id="UP000008366">
    <property type="component" value="Unassembled WGS sequence"/>
</dbReference>
<dbReference type="GO" id="GO:0004359">
    <property type="term" value="F:glutaminase activity"/>
    <property type="evidence" value="ECO:0007669"/>
    <property type="project" value="UniProtKB-UniRule"/>
</dbReference>
<dbReference type="NCBIfam" id="TIGR03814">
    <property type="entry name" value="Gln_ase"/>
    <property type="match status" value="1"/>
</dbReference>